<dbReference type="InterPro" id="IPR038588">
    <property type="entry name" value="XS_domain_sf"/>
</dbReference>
<reference evidence="5" key="1">
    <citation type="submission" date="2018-01" db="EMBL/GenBank/DDBJ databases">
        <authorList>
            <person name="Mao J.F."/>
        </authorList>
    </citation>
    <scope>NUCLEOTIDE SEQUENCE</scope>
    <source>
        <strain evidence="5">Huo1</strain>
        <tissue evidence="5">Leaf</tissue>
    </source>
</reference>
<evidence type="ECO:0000259" key="3">
    <source>
        <dbReference type="Pfam" id="PF03468"/>
    </source>
</evidence>
<evidence type="ECO:0000259" key="4">
    <source>
        <dbReference type="Pfam" id="PF03470"/>
    </source>
</evidence>
<comment type="caution">
    <text evidence="5">The sequence shown here is derived from an EMBL/GenBank/DDBJ whole genome shotgun (WGS) entry which is preliminary data.</text>
</comment>
<dbReference type="Gene3D" id="3.30.70.2890">
    <property type="entry name" value="XS domain"/>
    <property type="match status" value="1"/>
</dbReference>
<evidence type="ECO:0008006" key="7">
    <source>
        <dbReference type="Google" id="ProtNLM"/>
    </source>
</evidence>
<reference evidence="5" key="2">
    <citation type="submission" date="2020-08" db="EMBL/GenBank/DDBJ databases">
        <title>Plant Genome Project.</title>
        <authorList>
            <person name="Zhang R.-G."/>
        </authorList>
    </citation>
    <scope>NUCLEOTIDE SEQUENCE</scope>
    <source>
        <strain evidence="5">Huo1</strain>
        <tissue evidence="5">Leaf</tissue>
    </source>
</reference>
<evidence type="ECO:0000256" key="1">
    <source>
        <dbReference type="ARBA" id="ARBA00023054"/>
    </source>
</evidence>
<dbReference type="EMBL" id="PNBA02000008">
    <property type="protein sequence ID" value="KAG6415485.1"/>
    <property type="molecule type" value="Genomic_DNA"/>
</dbReference>
<keyword evidence="2" id="KW-0943">RNA-mediated gene silencing</keyword>
<dbReference type="AlphaFoldDB" id="A0A8X8XJ91"/>
<name>A0A8X8XJ91_SALSN</name>
<feature type="domain" description="XS" evidence="3">
    <location>
        <begin position="117"/>
        <end position="211"/>
    </location>
</feature>
<feature type="domain" description="Zinc finger-XS" evidence="4">
    <location>
        <begin position="43"/>
        <end position="84"/>
    </location>
</feature>
<protein>
    <recommendedName>
        <fullName evidence="7">XS domain-containing protein</fullName>
    </recommendedName>
</protein>
<dbReference type="Pfam" id="PF03470">
    <property type="entry name" value="zf-XS"/>
    <property type="match status" value="1"/>
</dbReference>
<evidence type="ECO:0000256" key="2">
    <source>
        <dbReference type="ARBA" id="ARBA00023158"/>
    </source>
</evidence>
<keyword evidence="6" id="KW-1185">Reference proteome</keyword>
<dbReference type="Proteomes" id="UP000298416">
    <property type="component" value="Unassembled WGS sequence"/>
</dbReference>
<dbReference type="PANTHER" id="PTHR21596:SF65">
    <property type="entry name" value="PROTEIN INVOLVED IN DE NOVO 2-RELATED"/>
    <property type="match status" value="1"/>
</dbReference>
<sequence length="325" mass="36340">MSYSSEDETDISDSELDEYVDRCYKQLRVESHKVKFSNELFRCPFCPGKKKLVYAFKDLLQHASDVGKGSQNRDIKHKGKHLGLVKYMKNDLDQEGLALELAGLTVKPSPKDGMSVLFVWPWMGVVANLDGESISKLKTDLTKRGFDPARIRPLSDSRCAVVEFKRDWSGFYNAVMFEKEFEVGHHGKKDYLAASHSDGMYGWVARADDYNAEGVLGEYLQKNGDLKTIGDVEAEVQRKTSLLVAHLSSMIQELRVQVEKNGCLDKKVEGSCVIGVLLVSSPPNIIMFDSASKELMVDFGVRFSSAFIVAGYFPQIVSQILLASL</sequence>
<dbReference type="Pfam" id="PF03468">
    <property type="entry name" value="XS"/>
    <property type="match status" value="1"/>
</dbReference>
<evidence type="ECO:0000313" key="5">
    <source>
        <dbReference type="EMBL" id="KAG6415485.1"/>
    </source>
</evidence>
<dbReference type="InterPro" id="IPR005380">
    <property type="entry name" value="XS_domain"/>
</dbReference>
<dbReference type="InterPro" id="IPR005381">
    <property type="entry name" value="Znf-XS_domain"/>
</dbReference>
<accession>A0A8X8XJ91</accession>
<proteinExistence type="predicted"/>
<evidence type="ECO:0000313" key="6">
    <source>
        <dbReference type="Proteomes" id="UP000298416"/>
    </source>
</evidence>
<keyword evidence="1" id="KW-0175">Coiled coil</keyword>
<dbReference type="PANTHER" id="PTHR21596">
    <property type="entry name" value="RIBONUCLEASE P SUBUNIT P38"/>
    <property type="match status" value="1"/>
</dbReference>
<dbReference type="GO" id="GO:0080188">
    <property type="term" value="P:gene silencing by siRNA-directed DNA methylation"/>
    <property type="evidence" value="ECO:0007669"/>
    <property type="project" value="InterPro"/>
</dbReference>
<gene>
    <name evidence="5" type="ORF">SASPL_122896</name>
</gene>
<organism evidence="5">
    <name type="scientific">Salvia splendens</name>
    <name type="common">Scarlet sage</name>
    <dbReference type="NCBI Taxonomy" id="180675"/>
    <lineage>
        <taxon>Eukaryota</taxon>
        <taxon>Viridiplantae</taxon>
        <taxon>Streptophyta</taxon>
        <taxon>Embryophyta</taxon>
        <taxon>Tracheophyta</taxon>
        <taxon>Spermatophyta</taxon>
        <taxon>Magnoliopsida</taxon>
        <taxon>eudicotyledons</taxon>
        <taxon>Gunneridae</taxon>
        <taxon>Pentapetalae</taxon>
        <taxon>asterids</taxon>
        <taxon>lamiids</taxon>
        <taxon>Lamiales</taxon>
        <taxon>Lamiaceae</taxon>
        <taxon>Nepetoideae</taxon>
        <taxon>Mentheae</taxon>
        <taxon>Salviinae</taxon>
        <taxon>Salvia</taxon>
        <taxon>Salvia subgen. Calosphace</taxon>
        <taxon>core Calosphace</taxon>
    </lineage>
</organism>
<dbReference type="InterPro" id="IPR045177">
    <property type="entry name" value="FDM1-5/IDN2"/>
</dbReference>